<organism evidence="1 2">
    <name type="scientific">Pyrobaculum calidifontis (strain DSM 21063 / JCM 11548 / VA1)</name>
    <dbReference type="NCBI Taxonomy" id="410359"/>
    <lineage>
        <taxon>Archaea</taxon>
        <taxon>Thermoproteota</taxon>
        <taxon>Thermoprotei</taxon>
        <taxon>Thermoproteales</taxon>
        <taxon>Thermoproteaceae</taxon>
        <taxon>Pyrobaculum</taxon>
    </lineage>
</organism>
<accession>A3MSE2</accession>
<gene>
    <name evidence="1" type="ordered locus">Pcal_0121</name>
</gene>
<sequence length="57" mass="6240">MYGVFVALVLEVLGPHAYGLWKYGVGPTDDVETAIAKLRATAPHLAKFLSEVAQRRL</sequence>
<keyword evidence="2" id="KW-1185">Reference proteome</keyword>
<evidence type="ECO:0000313" key="1">
    <source>
        <dbReference type="EMBL" id="ABO07559.1"/>
    </source>
</evidence>
<dbReference type="STRING" id="410359.Pcal_0121"/>
<evidence type="ECO:0000313" key="2">
    <source>
        <dbReference type="Proteomes" id="UP000001431"/>
    </source>
</evidence>
<reference evidence="1" key="1">
    <citation type="submission" date="2007-02" db="EMBL/GenBank/DDBJ databases">
        <title>Complete sequence of Pyrobaculum calidifontis JCM 11548.</title>
        <authorList>
            <consortium name="US DOE Joint Genome Institute"/>
            <person name="Copeland A."/>
            <person name="Lucas S."/>
            <person name="Lapidus A."/>
            <person name="Barry K."/>
            <person name="Glavina del Rio T."/>
            <person name="Dalin E."/>
            <person name="Tice H."/>
            <person name="Pitluck S."/>
            <person name="Chain P."/>
            <person name="Malfatti S."/>
            <person name="Shin M."/>
            <person name="Vergez L."/>
            <person name="Schmutz J."/>
            <person name="Larimer F."/>
            <person name="Land M."/>
            <person name="Hauser L."/>
            <person name="Kyrpides N."/>
            <person name="Mikhailova N."/>
            <person name="Cozen A.E."/>
            <person name="Fitz-Gibbon S.T."/>
            <person name="House C.H."/>
            <person name="Saltikov C."/>
            <person name="Lowe T.M."/>
            <person name="Richardson P."/>
        </authorList>
    </citation>
    <scope>NUCLEOTIDE SEQUENCE [LARGE SCALE GENOMIC DNA]</scope>
    <source>
        <strain evidence="1">JCM 11548</strain>
    </source>
</reference>
<dbReference type="EMBL" id="CP000561">
    <property type="protein sequence ID" value="ABO07559.1"/>
    <property type="molecule type" value="Genomic_DNA"/>
</dbReference>
<proteinExistence type="predicted"/>
<dbReference type="eggNOG" id="arCOG00746">
    <property type="taxonomic scope" value="Archaea"/>
</dbReference>
<protein>
    <submittedName>
        <fullName evidence="1">PaREP10</fullName>
    </submittedName>
</protein>
<dbReference type="HOGENOM" id="CLU_181231_1_0_2"/>
<dbReference type="KEGG" id="pcl:Pcal_0121"/>
<name>A3MSE2_PYRCJ</name>
<dbReference type="AlphaFoldDB" id="A3MSE2"/>
<dbReference type="Proteomes" id="UP000001431">
    <property type="component" value="Chromosome"/>
</dbReference>